<reference evidence="2 3" key="1">
    <citation type="journal article" date="2019" name="Sci. Rep.">
        <title>Orb-weaving spider Araneus ventricosus genome elucidates the spidroin gene catalogue.</title>
        <authorList>
            <person name="Kono N."/>
            <person name="Nakamura H."/>
            <person name="Ohtoshi R."/>
            <person name="Moran D.A.P."/>
            <person name="Shinohara A."/>
            <person name="Yoshida Y."/>
            <person name="Fujiwara M."/>
            <person name="Mori M."/>
            <person name="Tomita M."/>
            <person name="Arakawa K."/>
        </authorList>
    </citation>
    <scope>NUCLEOTIDE SEQUENCE [LARGE SCALE GENOMIC DNA]</scope>
</reference>
<keyword evidence="3" id="KW-1185">Reference proteome</keyword>
<sequence length="112" mass="12631">MEIGIAESQCCNSNELKIQHFLRLFQFGARLEGSGTSKDLPTLKHCFEGRNETRNFLRGGRERGWVEFCDFESCFRTNFGVSVNDVPHFSTSMDGKKPVSGQMEWSTDGCPA</sequence>
<accession>A0A4Y2V0M0</accession>
<dbReference type="EMBL" id="BGPR01042363">
    <property type="protein sequence ID" value="GBO18763.1"/>
    <property type="molecule type" value="Genomic_DNA"/>
</dbReference>
<feature type="region of interest" description="Disordered" evidence="1">
    <location>
        <begin position="92"/>
        <end position="112"/>
    </location>
</feature>
<comment type="caution">
    <text evidence="2">The sequence shown here is derived from an EMBL/GenBank/DDBJ whole genome shotgun (WGS) entry which is preliminary data.</text>
</comment>
<gene>
    <name evidence="2" type="ORF">AVEN_99328_1</name>
</gene>
<protein>
    <submittedName>
        <fullName evidence="2">Uncharacterized protein</fullName>
    </submittedName>
</protein>
<organism evidence="2 3">
    <name type="scientific">Araneus ventricosus</name>
    <name type="common">Orbweaver spider</name>
    <name type="synonym">Epeira ventricosa</name>
    <dbReference type="NCBI Taxonomy" id="182803"/>
    <lineage>
        <taxon>Eukaryota</taxon>
        <taxon>Metazoa</taxon>
        <taxon>Ecdysozoa</taxon>
        <taxon>Arthropoda</taxon>
        <taxon>Chelicerata</taxon>
        <taxon>Arachnida</taxon>
        <taxon>Araneae</taxon>
        <taxon>Araneomorphae</taxon>
        <taxon>Entelegynae</taxon>
        <taxon>Araneoidea</taxon>
        <taxon>Araneidae</taxon>
        <taxon>Araneus</taxon>
    </lineage>
</organism>
<evidence type="ECO:0000256" key="1">
    <source>
        <dbReference type="SAM" id="MobiDB-lite"/>
    </source>
</evidence>
<dbReference type="Proteomes" id="UP000499080">
    <property type="component" value="Unassembled WGS sequence"/>
</dbReference>
<dbReference type="AlphaFoldDB" id="A0A4Y2V0M0"/>
<evidence type="ECO:0000313" key="3">
    <source>
        <dbReference type="Proteomes" id="UP000499080"/>
    </source>
</evidence>
<name>A0A4Y2V0M0_ARAVE</name>
<proteinExistence type="predicted"/>
<evidence type="ECO:0000313" key="2">
    <source>
        <dbReference type="EMBL" id="GBO18763.1"/>
    </source>
</evidence>